<keyword evidence="4 7" id="KW-0812">Transmembrane</keyword>
<comment type="subcellular location">
    <subcellularLocation>
        <location evidence="1">Cell membrane</location>
        <topology evidence="1">Multi-pass membrane protein</topology>
    </subcellularLocation>
</comment>
<feature type="transmembrane region" description="Helical" evidence="7">
    <location>
        <begin position="88"/>
        <end position="115"/>
    </location>
</feature>
<feature type="transmembrane region" description="Helical" evidence="7">
    <location>
        <begin position="127"/>
        <end position="147"/>
    </location>
</feature>
<sequence length="213" mass="22271">MPTFDRPAPATTAEPPLNAPRSLGDLFWSFTWLALQGFGGVLAVVQRELVEKKRWMTREQFIEDWAVAQIMPGPNVVNLSMMIGGRHFGLAGALAALGGMLALPLVVVLVLAALFATVTDHALAQRALRGMGAVAAGLIIATGIKLIGALRRNALGAPACAALAVATFIAIVVLRWPLIWVLLGVGGVGCAWAWRGVGNPPPPPANAAQPPQP</sequence>
<protein>
    <submittedName>
        <fullName evidence="8">Chromate transporter</fullName>
    </submittedName>
</protein>
<dbReference type="Pfam" id="PF02417">
    <property type="entry name" value="Chromate_transp"/>
    <property type="match status" value="1"/>
</dbReference>
<evidence type="ECO:0000256" key="2">
    <source>
        <dbReference type="ARBA" id="ARBA00005262"/>
    </source>
</evidence>
<evidence type="ECO:0000256" key="4">
    <source>
        <dbReference type="ARBA" id="ARBA00022692"/>
    </source>
</evidence>
<organism evidence="8 9">
    <name type="scientific">Ottowia testudinis</name>
    <dbReference type="NCBI Taxonomy" id="2816950"/>
    <lineage>
        <taxon>Bacteria</taxon>
        <taxon>Pseudomonadati</taxon>
        <taxon>Pseudomonadota</taxon>
        <taxon>Betaproteobacteria</taxon>
        <taxon>Burkholderiales</taxon>
        <taxon>Comamonadaceae</taxon>
        <taxon>Ottowia</taxon>
    </lineage>
</organism>
<feature type="transmembrane region" description="Helical" evidence="7">
    <location>
        <begin position="26"/>
        <end position="45"/>
    </location>
</feature>
<dbReference type="InterPro" id="IPR052518">
    <property type="entry name" value="CHR_Transporter"/>
</dbReference>
<evidence type="ECO:0000256" key="5">
    <source>
        <dbReference type="ARBA" id="ARBA00022989"/>
    </source>
</evidence>
<dbReference type="EMBL" id="CP071796">
    <property type="protein sequence ID" value="QTD44485.1"/>
    <property type="molecule type" value="Genomic_DNA"/>
</dbReference>
<dbReference type="PANTHER" id="PTHR43663">
    <property type="entry name" value="CHROMATE TRANSPORT PROTEIN-RELATED"/>
    <property type="match status" value="1"/>
</dbReference>
<dbReference type="Proteomes" id="UP000663903">
    <property type="component" value="Chromosome"/>
</dbReference>
<evidence type="ECO:0000313" key="8">
    <source>
        <dbReference type="EMBL" id="QTD44485.1"/>
    </source>
</evidence>
<keyword evidence="3" id="KW-1003">Cell membrane</keyword>
<dbReference type="AlphaFoldDB" id="A0A975CDZ0"/>
<accession>A0A975CDZ0</accession>
<evidence type="ECO:0000256" key="7">
    <source>
        <dbReference type="SAM" id="Phobius"/>
    </source>
</evidence>
<name>A0A975CDZ0_9BURK</name>
<dbReference type="InterPro" id="IPR003370">
    <property type="entry name" value="Chromate_transpt"/>
</dbReference>
<evidence type="ECO:0000313" key="9">
    <source>
        <dbReference type="Proteomes" id="UP000663903"/>
    </source>
</evidence>
<comment type="similarity">
    <text evidence="2">Belongs to the chromate ion transporter (CHR) (TC 2.A.51) family.</text>
</comment>
<feature type="transmembrane region" description="Helical" evidence="7">
    <location>
        <begin position="178"/>
        <end position="194"/>
    </location>
</feature>
<evidence type="ECO:0000256" key="1">
    <source>
        <dbReference type="ARBA" id="ARBA00004651"/>
    </source>
</evidence>
<dbReference type="PANTHER" id="PTHR43663:SF1">
    <property type="entry name" value="CHROMATE TRANSPORTER"/>
    <property type="match status" value="1"/>
</dbReference>
<keyword evidence="5 7" id="KW-1133">Transmembrane helix</keyword>
<evidence type="ECO:0000256" key="6">
    <source>
        <dbReference type="ARBA" id="ARBA00023136"/>
    </source>
</evidence>
<gene>
    <name evidence="8" type="ORF">J1M35_15485</name>
</gene>
<evidence type="ECO:0000256" key="3">
    <source>
        <dbReference type="ARBA" id="ARBA00022475"/>
    </source>
</evidence>
<dbReference type="GO" id="GO:0015109">
    <property type="term" value="F:chromate transmembrane transporter activity"/>
    <property type="evidence" value="ECO:0007669"/>
    <property type="project" value="InterPro"/>
</dbReference>
<reference evidence="8" key="1">
    <citation type="submission" date="2021-03" db="EMBL/GenBank/DDBJ databases">
        <title>Ottowia sp. 27C isolated from the cloaca of a Giant Asian pond turtle (Heosemys grandis).</title>
        <authorList>
            <person name="Spergser J."/>
            <person name="Busse H.-J."/>
        </authorList>
    </citation>
    <scope>NUCLEOTIDE SEQUENCE</scope>
    <source>
        <strain evidence="8">27C</strain>
    </source>
</reference>
<feature type="transmembrane region" description="Helical" evidence="7">
    <location>
        <begin position="154"/>
        <end position="172"/>
    </location>
</feature>
<dbReference type="KEGG" id="otd:J1M35_15485"/>
<proteinExistence type="inferred from homology"/>
<keyword evidence="6 7" id="KW-0472">Membrane</keyword>
<dbReference type="RefSeq" id="WP_208008049.1">
    <property type="nucleotide sequence ID" value="NZ_CP071796.1"/>
</dbReference>
<dbReference type="GO" id="GO:0005886">
    <property type="term" value="C:plasma membrane"/>
    <property type="evidence" value="ECO:0007669"/>
    <property type="project" value="UniProtKB-SubCell"/>
</dbReference>
<keyword evidence="9" id="KW-1185">Reference proteome</keyword>